<evidence type="ECO:0000313" key="2">
    <source>
        <dbReference type="EMBL" id="GAF97453.1"/>
    </source>
</evidence>
<protein>
    <recommendedName>
        <fullName evidence="1">Ferritin-like diiron domain-containing protein</fullName>
    </recommendedName>
</protein>
<feature type="domain" description="Ferritin-like diiron" evidence="1">
    <location>
        <begin position="1"/>
        <end position="70"/>
    </location>
</feature>
<dbReference type="Gene3D" id="1.20.1260.10">
    <property type="match status" value="1"/>
</dbReference>
<dbReference type="SUPFAM" id="SSF47240">
    <property type="entry name" value="Ferritin-like"/>
    <property type="match status" value="1"/>
</dbReference>
<dbReference type="InterPro" id="IPR012347">
    <property type="entry name" value="Ferritin-like"/>
</dbReference>
<dbReference type="Pfam" id="PF00210">
    <property type="entry name" value="Ferritin"/>
    <property type="match status" value="1"/>
</dbReference>
<dbReference type="InterPro" id="IPR008331">
    <property type="entry name" value="Ferritin_DPS_dom"/>
</dbReference>
<feature type="non-terminal residue" evidence="2">
    <location>
        <position position="1"/>
    </location>
</feature>
<dbReference type="AlphaFoldDB" id="X0TV66"/>
<dbReference type="InterPro" id="IPR009040">
    <property type="entry name" value="Ferritin-like_diiron"/>
</dbReference>
<dbReference type="PROSITE" id="PS50905">
    <property type="entry name" value="FERRITIN_LIKE"/>
    <property type="match status" value="1"/>
</dbReference>
<dbReference type="InterPro" id="IPR009078">
    <property type="entry name" value="Ferritin-like_SF"/>
</dbReference>
<evidence type="ECO:0000259" key="1">
    <source>
        <dbReference type="PROSITE" id="PS50905"/>
    </source>
</evidence>
<name>X0TV66_9ZZZZ</name>
<gene>
    <name evidence="2" type="ORF">S01H1_26511</name>
</gene>
<dbReference type="InterPro" id="IPR041719">
    <property type="entry name" value="Ferritin_prok"/>
</dbReference>
<accession>X0TV66</accession>
<organism evidence="2">
    <name type="scientific">marine sediment metagenome</name>
    <dbReference type="NCBI Taxonomy" id="412755"/>
    <lineage>
        <taxon>unclassified sequences</taxon>
        <taxon>metagenomes</taxon>
        <taxon>ecological metagenomes</taxon>
    </lineage>
</organism>
<dbReference type="GO" id="GO:0008199">
    <property type="term" value="F:ferric iron binding"/>
    <property type="evidence" value="ECO:0007669"/>
    <property type="project" value="InterPro"/>
</dbReference>
<reference evidence="2" key="1">
    <citation type="journal article" date="2014" name="Front. Microbiol.">
        <title>High frequency of phylogenetically diverse reductive dehalogenase-homologous genes in deep subseafloor sedimentary metagenomes.</title>
        <authorList>
            <person name="Kawai M."/>
            <person name="Futagami T."/>
            <person name="Toyoda A."/>
            <person name="Takaki Y."/>
            <person name="Nishi S."/>
            <person name="Hori S."/>
            <person name="Arai W."/>
            <person name="Tsubouchi T."/>
            <person name="Morono Y."/>
            <person name="Uchiyama I."/>
            <person name="Ito T."/>
            <person name="Fujiyama A."/>
            <person name="Inagaki F."/>
            <person name="Takami H."/>
        </authorList>
    </citation>
    <scope>NUCLEOTIDE SEQUENCE</scope>
    <source>
        <strain evidence="2">Expedition CK06-06</strain>
    </source>
</reference>
<comment type="caution">
    <text evidence="2">The sequence shown here is derived from an EMBL/GenBank/DDBJ whole genome shotgun (WGS) entry which is preliminary data.</text>
</comment>
<dbReference type="CDD" id="cd01055">
    <property type="entry name" value="Nonheme_Ferritin"/>
    <property type="match status" value="1"/>
</dbReference>
<proteinExistence type="predicted"/>
<sequence length="98" mass="11021">PPTKWDCPLAVFEAVYVHEQKVTGLINDLVDLAIKEKDHATNSFLQWFVNEQVEEESSADEVVKQLKMMENAPGGMFMLDRELGQRVFTPPVTAEGDA</sequence>
<dbReference type="EMBL" id="BARS01016070">
    <property type="protein sequence ID" value="GAF97453.1"/>
    <property type="molecule type" value="Genomic_DNA"/>
</dbReference>